<feature type="domain" description="Recombinase zinc beta ribbon" evidence="5">
    <location>
        <begin position="31"/>
        <end position="86"/>
    </location>
</feature>
<dbReference type="Pfam" id="PF13408">
    <property type="entry name" value="Zn_ribbon_recom"/>
    <property type="match status" value="1"/>
</dbReference>
<evidence type="ECO:0000259" key="5">
    <source>
        <dbReference type="Pfam" id="PF13408"/>
    </source>
</evidence>
<keyword evidence="1" id="KW-0238">DNA-binding</keyword>
<organism evidence="6">
    <name type="scientific">human gut metagenome</name>
    <dbReference type="NCBI Taxonomy" id="408170"/>
    <lineage>
        <taxon>unclassified sequences</taxon>
        <taxon>metagenomes</taxon>
        <taxon>organismal metagenomes</taxon>
    </lineage>
</organism>
<comment type="caution">
    <text evidence="6">The sequence shown here is derived from an EMBL/GenBank/DDBJ whole genome shotgun (WGS) entry which is preliminary data.</text>
</comment>
<evidence type="ECO:0000256" key="3">
    <source>
        <dbReference type="SAM" id="Coils"/>
    </source>
</evidence>
<protein>
    <submittedName>
        <fullName evidence="6">Site-specific recombinase</fullName>
    </submittedName>
</protein>
<dbReference type="AlphaFoldDB" id="K1SQ87"/>
<evidence type="ECO:0000256" key="4">
    <source>
        <dbReference type="SAM" id="MobiDB-lite"/>
    </source>
</evidence>
<accession>K1SQ87</accession>
<keyword evidence="3" id="KW-0175">Coiled coil</keyword>
<dbReference type="EMBL" id="AJWZ01010101">
    <property type="protein sequence ID" value="EKC49426.1"/>
    <property type="molecule type" value="Genomic_DNA"/>
</dbReference>
<evidence type="ECO:0000313" key="6">
    <source>
        <dbReference type="EMBL" id="EKC49426.1"/>
    </source>
</evidence>
<dbReference type="GO" id="GO:0003677">
    <property type="term" value="F:DNA binding"/>
    <property type="evidence" value="ECO:0007669"/>
    <property type="project" value="UniProtKB-KW"/>
</dbReference>
<reference evidence="6" key="1">
    <citation type="journal article" date="2013" name="Environ. Microbiol.">
        <title>Microbiota from the distal guts of lean and obese adolescents exhibit partial functional redundancy besides clear differences in community structure.</title>
        <authorList>
            <person name="Ferrer M."/>
            <person name="Ruiz A."/>
            <person name="Lanza F."/>
            <person name="Haange S.B."/>
            <person name="Oberbach A."/>
            <person name="Till H."/>
            <person name="Bargiela R."/>
            <person name="Campoy C."/>
            <person name="Segura M.T."/>
            <person name="Richter M."/>
            <person name="von Bergen M."/>
            <person name="Seifert J."/>
            <person name="Suarez A."/>
        </authorList>
    </citation>
    <scope>NUCLEOTIDE SEQUENCE</scope>
</reference>
<gene>
    <name evidence="6" type="ORF">OBE_14647</name>
</gene>
<dbReference type="PANTHER" id="PTHR30461:SF2">
    <property type="entry name" value="SERINE RECOMBINASE PINE-RELATED"/>
    <property type="match status" value="1"/>
</dbReference>
<sequence length="348" mass="39998">FDRAQRRFAENKRKGSQRAHGMGDAEAPRYWLTGKLYCGECGSTMQGVSGTSKTGRTYYYYYCSAQRRKECHLHKARKRDLEDMVLFALHNIVDDEENVTALALDAAEYYERSHDDTAYLEALEAKRREVEKSLANLVKVIERGVVSDTVTQRLAQLEEQKSALNDAIGTENVRVSLCEDRHSIQAYFDKFLHADVNDPEIRDQVFEYFVDKVYLYDDKLVVSMWFSEDDKQEITWRDWFSLDEYWTDESPFVKGGGVEFDCFPLGSTKKRTCFSAGPFSMKFISAQRAKYLRPEIFAPQMRKAPDASLSAPNALFSARRCIFRAGHTNTLQYPALYGSANAPRIKTN</sequence>
<feature type="compositionally biased region" description="Basic and acidic residues" evidence="4">
    <location>
        <begin position="1"/>
        <end position="13"/>
    </location>
</feature>
<feature type="coiled-coil region" evidence="3">
    <location>
        <begin position="120"/>
        <end position="174"/>
    </location>
</feature>
<dbReference type="PANTHER" id="PTHR30461">
    <property type="entry name" value="DNA-INVERTASE FROM LAMBDOID PROPHAGE"/>
    <property type="match status" value="1"/>
</dbReference>
<feature type="region of interest" description="Disordered" evidence="4">
    <location>
        <begin position="1"/>
        <end position="22"/>
    </location>
</feature>
<feature type="non-terminal residue" evidence="6">
    <location>
        <position position="1"/>
    </location>
</feature>
<dbReference type="InterPro" id="IPR050639">
    <property type="entry name" value="SSR_resolvase"/>
</dbReference>
<keyword evidence="2" id="KW-0233">DNA recombination</keyword>
<name>K1SQ87_9ZZZZ</name>
<dbReference type="GO" id="GO:0000150">
    <property type="term" value="F:DNA strand exchange activity"/>
    <property type="evidence" value="ECO:0007669"/>
    <property type="project" value="TreeGrafter"/>
</dbReference>
<evidence type="ECO:0000256" key="2">
    <source>
        <dbReference type="ARBA" id="ARBA00023172"/>
    </source>
</evidence>
<evidence type="ECO:0000256" key="1">
    <source>
        <dbReference type="ARBA" id="ARBA00023125"/>
    </source>
</evidence>
<proteinExistence type="predicted"/>
<dbReference type="InterPro" id="IPR025827">
    <property type="entry name" value="Zn_ribbon_recom_dom"/>
</dbReference>